<dbReference type="Gene3D" id="3.40.50.410">
    <property type="entry name" value="von Willebrand factor, type A domain"/>
    <property type="match status" value="1"/>
</dbReference>
<dbReference type="Pfam" id="PF07584">
    <property type="entry name" value="BatA"/>
    <property type="match status" value="1"/>
</dbReference>
<organism evidence="4 5">
    <name type="scientific">Persicirhabdus sediminis</name>
    <dbReference type="NCBI Taxonomy" id="454144"/>
    <lineage>
        <taxon>Bacteria</taxon>
        <taxon>Pseudomonadati</taxon>
        <taxon>Verrucomicrobiota</taxon>
        <taxon>Verrucomicrobiia</taxon>
        <taxon>Verrucomicrobiales</taxon>
        <taxon>Verrucomicrobiaceae</taxon>
        <taxon>Persicirhabdus</taxon>
    </lineage>
</organism>
<keyword evidence="1" id="KW-0472">Membrane</keyword>
<dbReference type="InterPro" id="IPR002035">
    <property type="entry name" value="VWF_A"/>
</dbReference>
<comment type="caution">
    <text evidence="4">The sequence shown here is derived from an EMBL/GenBank/DDBJ whole genome shotgun (WGS) entry which is preliminary data.</text>
</comment>
<feature type="domain" description="VWFA" evidence="3">
    <location>
        <begin position="95"/>
        <end position="198"/>
    </location>
</feature>
<dbReference type="Proteomes" id="UP000624703">
    <property type="component" value="Unassembled WGS sequence"/>
</dbReference>
<feature type="transmembrane region" description="Helical" evidence="1">
    <location>
        <begin position="6"/>
        <end position="27"/>
    </location>
</feature>
<dbReference type="EMBL" id="JAENIM010000009">
    <property type="protein sequence ID" value="MBK1789949.1"/>
    <property type="molecule type" value="Genomic_DNA"/>
</dbReference>
<keyword evidence="5" id="KW-1185">Reference proteome</keyword>
<dbReference type="InterPro" id="IPR024163">
    <property type="entry name" value="Aerotolerance_reg_N"/>
</dbReference>
<evidence type="ECO:0000259" key="3">
    <source>
        <dbReference type="Pfam" id="PF13519"/>
    </source>
</evidence>
<dbReference type="PANTHER" id="PTHR37464:SF1">
    <property type="entry name" value="BLL2463 PROTEIN"/>
    <property type="match status" value="1"/>
</dbReference>
<dbReference type="Pfam" id="PF13519">
    <property type="entry name" value="VWA_2"/>
    <property type="match status" value="1"/>
</dbReference>
<dbReference type="SUPFAM" id="SSF53300">
    <property type="entry name" value="vWA-like"/>
    <property type="match status" value="1"/>
</dbReference>
<dbReference type="NCBIfam" id="TIGR02226">
    <property type="entry name" value="two_anch"/>
    <property type="match status" value="1"/>
</dbReference>
<dbReference type="InterPro" id="IPR011933">
    <property type="entry name" value="Double_TM_dom"/>
</dbReference>
<evidence type="ECO:0000256" key="1">
    <source>
        <dbReference type="SAM" id="Phobius"/>
    </source>
</evidence>
<feature type="transmembrane region" description="Helical" evidence="1">
    <location>
        <begin position="58"/>
        <end position="80"/>
    </location>
</feature>
<dbReference type="RefSeq" id="WP_200309984.1">
    <property type="nucleotide sequence ID" value="NZ_JAENIM010000009.1"/>
</dbReference>
<feature type="transmembrane region" description="Helical" evidence="1">
    <location>
        <begin position="678"/>
        <end position="699"/>
    </location>
</feature>
<reference evidence="4" key="1">
    <citation type="submission" date="2021-01" db="EMBL/GenBank/DDBJ databases">
        <title>Modified the classification status of verrucomicrobia.</title>
        <authorList>
            <person name="Feng X."/>
        </authorList>
    </citation>
    <scope>NUCLEOTIDE SEQUENCE</scope>
    <source>
        <strain evidence="4">_KCTC 22039</strain>
    </source>
</reference>
<evidence type="ECO:0000259" key="2">
    <source>
        <dbReference type="Pfam" id="PF07584"/>
    </source>
</evidence>
<dbReference type="PANTHER" id="PTHR37464">
    <property type="entry name" value="BLL2463 PROTEIN"/>
    <property type="match status" value="1"/>
</dbReference>
<keyword evidence="1" id="KW-0812">Transmembrane</keyword>
<sequence>MHLFFINSALFGILLLGVLPLLVHMFARNRPPQYAFSNVDFLQKILKKTARFKKPQDWILWFLRTLALLALLSAFLLPMISMKDEGVVADRVSRVYLIDRSASMAAEQGSSTRFQQACQRVAELLQADAPDLANVVWIQAQAQSVFPQLGKNLTYLEESVLRADVAYENGAIGSAVELAIRQLEGSTHRKEIVLLSDFQESAYSNLDINLPAGIELKKVQIGSGEVANLAISNVYTSVANPMVGQELAVVAKVHNYSSSPRRTSVFADMGGNRRSQMVELPAWGEAEIRFRSSFQSAEKVLITLSLAEDAYPADNQCSIVVPVRQSMRVAFIHAAEQRVNGETVVPNELDVWQRLFNCFDWVECDFVELDSLTNFSAATTYDYIFVNQWNGSDSELIKQWAQEGTSLVVMPAGGVPAAHLQAIMSADKPADLAGRTLLQGKPRSMLGSESSRTADASQFWTVTASARLASQDAGLFALYESGDFGSAVSGNVYQRISLPADLGEDVNHLLEYSDGKAAMLSSSAHGAPVVLWGVMVGLESSSWAESSSIVTFVGEFLKHHQSASKLELSQYPAGSYLSYKLDERVEASSVTLKKDGSESVPIAQKMSEQGVLMQSKDTQAVGVYFWVSGSETVDTQVINFPYSESNLKLMDAELLTVGERLHVDELMRMASLGDGVELWPYLILICLLLLMIENLLAMYRPRGMKKEVMR</sequence>
<keyword evidence="1" id="KW-1133">Transmembrane helix</keyword>
<evidence type="ECO:0000313" key="4">
    <source>
        <dbReference type="EMBL" id="MBK1789949.1"/>
    </source>
</evidence>
<feature type="domain" description="Aerotolerance regulator N-terminal" evidence="2">
    <location>
        <begin position="5"/>
        <end position="76"/>
    </location>
</feature>
<dbReference type="AlphaFoldDB" id="A0A8J7MDL9"/>
<proteinExistence type="predicted"/>
<protein>
    <submittedName>
        <fullName evidence="4">VWA domain-containing protein</fullName>
    </submittedName>
</protein>
<accession>A0A8J7MDL9</accession>
<gene>
    <name evidence="4" type="ORF">JIN82_02135</name>
</gene>
<dbReference type="InterPro" id="IPR036465">
    <property type="entry name" value="vWFA_dom_sf"/>
</dbReference>
<evidence type="ECO:0000313" key="5">
    <source>
        <dbReference type="Proteomes" id="UP000624703"/>
    </source>
</evidence>
<name>A0A8J7MDL9_9BACT</name>